<evidence type="ECO:0000313" key="2">
    <source>
        <dbReference type="EMBL" id="MDO3382448.1"/>
    </source>
</evidence>
<organism evidence="2 3">
    <name type="scientific">Gilvimarinus algae</name>
    <dbReference type="NCBI Taxonomy" id="3058037"/>
    <lineage>
        <taxon>Bacteria</taxon>
        <taxon>Pseudomonadati</taxon>
        <taxon>Pseudomonadota</taxon>
        <taxon>Gammaproteobacteria</taxon>
        <taxon>Cellvibrionales</taxon>
        <taxon>Cellvibrionaceae</taxon>
        <taxon>Gilvimarinus</taxon>
    </lineage>
</organism>
<protein>
    <submittedName>
        <fullName evidence="2">Uncharacterized protein</fullName>
    </submittedName>
</protein>
<evidence type="ECO:0000256" key="1">
    <source>
        <dbReference type="SAM" id="Phobius"/>
    </source>
</evidence>
<comment type="caution">
    <text evidence="2">The sequence shown here is derived from an EMBL/GenBank/DDBJ whole genome shotgun (WGS) entry which is preliminary data.</text>
</comment>
<keyword evidence="1" id="KW-0812">Transmembrane</keyword>
<sequence length="88" mass="9299">MENTLRGLIVSLLILLSMMWFGIGLVAPLTPSSSLPSVGELIVFAGFPLGLLAAGFTVSNHIVAKVTLTILSLFVIAVTGSLMWTMTH</sequence>
<accession>A0ABT8TGC6</accession>
<reference evidence="2" key="1">
    <citation type="submission" date="2023-07" db="EMBL/GenBank/DDBJ databases">
        <title>Gilvimarinus algae sp. nov., isolated from the surface of Kelp.</title>
        <authorList>
            <person name="Sun Y.Y."/>
            <person name="Gong Y."/>
            <person name="Du Z.J."/>
        </authorList>
    </citation>
    <scope>NUCLEOTIDE SEQUENCE</scope>
    <source>
        <strain evidence="2">SDUM040014</strain>
    </source>
</reference>
<feature type="transmembrane region" description="Helical" evidence="1">
    <location>
        <begin position="41"/>
        <end position="59"/>
    </location>
</feature>
<dbReference type="EMBL" id="JAULRT010000052">
    <property type="protein sequence ID" value="MDO3382448.1"/>
    <property type="molecule type" value="Genomic_DNA"/>
</dbReference>
<dbReference type="Proteomes" id="UP001168380">
    <property type="component" value="Unassembled WGS sequence"/>
</dbReference>
<keyword evidence="3" id="KW-1185">Reference proteome</keyword>
<proteinExistence type="predicted"/>
<keyword evidence="1" id="KW-1133">Transmembrane helix</keyword>
<name>A0ABT8TGC6_9GAMM</name>
<dbReference type="RefSeq" id="WP_302712708.1">
    <property type="nucleotide sequence ID" value="NZ_JAULRT010000052.1"/>
</dbReference>
<gene>
    <name evidence="2" type="ORF">QWI16_09700</name>
</gene>
<feature type="transmembrane region" description="Helical" evidence="1">
    <location>
        <begin position="7"/>
        <end position="29"/>
    </location>
</feature>
<evidence type="ECO:0000313" key="3">
    <source>
        <dbReference type="Proteomes" id="UP001168380"/>
    </source>
</evidence>
<keyword evidence="1" id="KW-0472">Membrane</keyword>
<feature type="transmembrane region" description="Helical" evidence="1">
    <location>
        <begin position="66"/>
        <end position="86"/>
    </location>
</feature>